<proteinExistence type="inferred from homology"/>
<dbReference type="Pfam" id="PF04085">
    <property type="entry name" value="MreC"/>
    <property type="match status" value="2"/>
</dbReference>
<dbReference type="Proteomes" id="UP000649604">
    <property type="component" value="Unassembled WGS sequence"/>
</dbReference>
<sequence length="408" mass="46455">MLHLLSRYRHISLFILFILISVALLSFNRPTDSFIQPSNIMERGMLLILKPFQDAVSWTLQRVNHVWHAYIALVNLSEENRQLREQIKLLQTEKNQYTEKALAYERLKDTLYLVEERQFSTILASVIGHDPTNQSNTIMIDRGADNGVEPSWPVITHDGIVGVTVTVSKTSSKVLLLTDPNCNVAALIQRTRDQGIVGGQGKKDAYIMKYVNRRADIRAGITYRITPQALFNLAKENLPGYLLNDQVFDKLRENGIPEDTLTILEELKGQEYPHQTAFVRALEATIGLEQVNWYKAVILQYARAGVLAQLERLQDQRYATKERFLAALEKAIGAPQVTTYFPRILHYVQEEETVVSSGLGEIFPKGLRIGTVSHVVKRDYGLFQEIAVAPSVDFSKLEEVLIIRRHDR</sequence>
<feature type="coiled-coil region" evidence="5">
    <location>
        <begin position="73"/>
        <end position="107"/>
    </location>
</feature>
<organism evidence="7 8">
    <name type="scientific">candidate division KSB3 bacterium</name>
    <dbReference type="NCBI Taxonomy" id="2044937"/>
    <lineage>
        <taxon>Bacteria</taxon>
        <taxon>candidate division KSB3</taxon>
    </lineage>
</organism>
<dbReference type="GO" id="GO:0005886">
    <property type="term" value="C:plasma membrane"/>
    <property type="evidence" value="ECO:0007669"/>
    <property type="project" value="TreeGrafter"/>
</dbReference>
<feature type="domain" description="Rod shape-determining protein MreC beta-barrel core" evidence="6">
    <location>
        <begin position="339"/>
        <end position="403"/>
    </location>
</feature>
<dbReference type="InterPro" id="IPR055342">
    <property type="entry name" value="MreC_beta-barrel_core"/>
</dbReference>
<name>A0A9D5JS56_9BACT</name>
<reference evidence="7" key="1">
    <citation type="submission" date="2019-11" db="EMBL/GenBank/DDBJ databases">
        <title>Microbial mats filling the niche in hypersaline microbial mats.</title>
        <authorList>
            <person name="Wong H.L."/>
            <person name="Macleod F.I."/>
            <person name="White R.A. III"/>
            <person name="Burns B.P."/>
        </authorList>
    </citation>
    <scope>NUCLEOTIDE SEQUENCE</scope>
    <source>
        <strain evidence="7">Rbin_158</strain>
    </source>
</reference>
<dbReference type="InterPro" id="IPR042175">
    <property type="entry name" value="Cell/Rod_MreC_2"/>
</dbReference>
<evidence type="ECO:0000256" key="4">
    <source>
        <dbReference type="ARBA" id="ARBA00032089"/>
    </source>
</evidence>
<dbReference type="InterPro" id="IPR042177">
    <property type="entry name" value="Cell/Rod_1"/>
</dbReference>
<evidence type="ECO:0000256" key="1">
    <source>
        <dbReference type="ARBA" id="ARBA00009369"/>
    </source>
</evidence>
<dbReference type="InterPro" id="IPR007221">
    <property type="entry name" value="MreC"/>
</dbReference>
<comment type="similarity">
    <text evidence="1">Belongs to the MreC family.</text>
</comment>
<dbReference type="EMBL" id="WJJP01000007">
    <property type="protein sequence ID" value="MBD3322986.1"/>
    <property type="molecule type" value="Genomic_DNA"/>
</dbReference>
<evidence type="ECO:0000313" key="8">
    <source>
        <dbReference type="Proteomes" id="UP000649604"/>
    </source>
</evidence>
<gene>
    <name evidence="7" type="ORF">GF339_00285</name>
</gene>
<dbReference type="Gene3D" id="2.40.10.340">
    <property type="entry name" value="Rod shape-determining protein MreC, domain 1"/>
    <property type="match status" value="1"/>
</dbReference>
<dbReference type="PANTHER" id="PTHR34138:SF1">
    <property type="entry name" value="CELL SHAPE-DETERMINING PROTEIN MREC"/>
    <property type="match status" value="1"/>
</dbReference>
<dbReference type="GO" id="GO:0008360">
    <property type="term" value="P:regulation of cell shape"/>
    <property type="evidence" value="ECO:0007669"/>
    <property type="project" value="UniProtKB-KW"/>
</dbReference>
<evidence type="ECO:0000313" key="7">
    <source>
        <dbReference type="EMBL" id="MBD3322986.1"/>
    </source>
</evidence>
<evidence type="ECO:0000256" key="5">
    <source>
        <dbReference type="SAM" id="Coils"/>
    </source>
</evidence>
<evidence type="ECO:0000256" key="2">
    <source>
        <dbReference type="ARBA" id="ARBA00013855"/>
    </source>
</evidence>
<comment type="caution">
    <text evidence="7">The sequence shown here is derived from an EMBL/GenBank/DDBJ whole genome shotgun (WGS) entry which is preliminary data.</text>
</comment>
<evidence type="ECO:0000256" key="3">
    <source>
        <dbReference type="ARBA" id="ARBA00022960"/>
    </source>
</evidence>
<dbReference type="PANTHER" id="PTHR34138">
    <property type="entry name" value="CELL SHAPE-DETERMINING PROTEIN MREC"/>
    <property type="match status" value="1"/>
</dbReference>
<dbReference type="AlphaFoldDB" id="A0A9D5JS56"/>
<dbReference type="Gene3D" id="2.40.10.350">
    <property type="entry name" value="Rod shape-determining protein MreC, domain 2"/>
    <property type="match status" value="1"/>
</dbReference>
<accession>A0A9D5JS56</accession>
<keyword evidence="3" id="KW-0133">Cell shape</keyword>
<protein>
    <recommendedName>
        <fullName evidence="2">Cell shape-determining protein MreC</fullName>
    </recommendedName>
    <alternativeName>
        <fullName evidence="4">Cell shape protein MreC</fullName>
    </alternativeName>
</protein>
<keyword evidence="5" id="KW-0175">Coiled coil</keyword>
<feature type="domain" description="Rod shape-determining protein MreC beta-barrel core" evidence="6">
    <location>
        <begin position="126"/>
        <end position="220"/>
    </location>
</feature>
<evidence type="ECO:0000259" key="6">
    <source>
        <dbReference type="Pfam" id="PF04085"/>
    </source>
</evidence>